<dbReference type="AlphaFoldDB" id="A0A060ZZI6"/>
<dbReference type="InterPro" id="IPR046300">
    <property type="entry name" value="DUF6415"/>
</dbReference>
<sequence length="126" mass="14262">MKAMSAAVQRADEQQDEVDVEEIKKAIVSALVTRTVLPPYEELCDLHKALLGHIQTMMPLAEKRIDRLDRGTVAWYSKRSRLNTIPHEVAQGLGHGLQSADWHVRSLGYTCQFLLNNSGLDQEHDR</sequence>
<name>A0A060ZZI6_9ACTN</name>
<accession>A0A060ZZI6</accession>
<gene>
    <name evidence="1" type="ORF">SIRAN5215</name>
</gene>
<protein>
    <submittedName>
        <fullName evidence="1">Uncharacterized protein</fullName>
    </submittedName>
</protein>
<dbReference type="EMBL" id="LK022848">
    <property type="protein sequence ID" value="CDR08559.1"/>
    <property type="molecule type" value="Genomic_DNA"/>
</dbReference>
<dbReference type="Pfam" id="PF19979">
    <property type="entry name" value="DUF6415"/>
    <property type="match status" value="1"/>
</dbReference>
<reference evidence="1" key="1">
    <citation type="submission" date="2014-05" db="EMBL/GenBank/DDBJ databases">
        <authorList>
            <person name="Horn Fabian"/>
        </authorList>
    </citation>
    <scope>NUCLEOTIDE SEQUENCE</scope>
</reference>
<dbReference type="HOGENOM" id="CLU_2195478_0_0_11"/>
<evidence type="ECO:0000313" key="1">
    <source>
        <dbReference type="EMBL" id="CDR08559.1"/>
    </source>
</evidence>
<proteinExistence type="predicted"/>
<organism evidence="1">
    <name type="scientific">Streptomyces iranensis</name>
    <dbReference type="NCBI Taxonomy" id="576784"/>
    <lineage>
        <taxon>Bacteria</taxon>
        <taxon>Bacillati</taxon>
        <taxon>Actinomycetota</taxon>
        <taxon>Actinomycetes</taxon>
        <taxon>Kitasatosporales</taxon>
        <taxon>Streptomycetaceae</taxon>
        <taxon>Streptomyces</taxon>
        <taxon>Streptomyces violaceusniger group</taxon>
    </lineage>
</organism>